<dbReference type="Proteomes" id="UP001055439">
    <property type="component" value="Chromosome 1"/>
</dbReference>
<sequence length="135" mass="14625">MRLDPATDVARPGGSFQQYLPPCSAPFFLFLLLAISSPPTHSPQALFSRYTPSPWEQQSVFAAVASSRFTPTGCPAVLVVDENLDDAASANKRLNNTCHHHRAIISSESFISAVGLAITGIFESKQGEVDRLNLH</sequence>
<evidence type="ECO:0000313" key="2">
    <source>
        <dbReference type="Proteomes" id="UP001055439"/>
    </source>
</evidence>
<dbReference type="EMBL" id="CP097502">
    <property type="protein sequence ID" value="URD75372.1"/>
    <property type="molecule type" value="Genomic_DNA"/>
</dbReference>
<evidence type="ECO:0000313" key="1">
    <source>
        <dbReference type="EMBL" id="URD75372.1"/>
    </source>
</evidence>
<accession>A0A9E7EFG2</accession>
<organism evidence="1 2">
    <name type="scientific">Musa troglodytarum</name>
    <name type="common">fe'i banana</name>
    <dbReference type="NCBI Taxonomy" id="320322"/>
    <lineage>
        <taxon>Eukaryota</taxon>
        <taxon>Viridiplantae</taxon>
        <taxon>Streptophyta</taxon>
        <taxon>Embryophyta</taxon>
        <taxon>Tracheophyta</taxon>
        <taxon>Spermatophyta</taxon>
        <taxon>Magnoliopsida</taxon>
        <taxon>Liliopsida</taxon>
        <taxon>Zingiberales</taxon>
        <taxon>Musaceae</taxon>
        <taxon>Musa</taxon>
    </lineage>
</organism>
<gene>
    <name evidence="1" type="ORF">MUK42_34050</name>
</gene>
<keyword evidence="2" id="KW-1185">Reference proteome</keyword>
<reference evidence="1" key="1">
    <citation type="submission" date="2022-05" db="EMBL/GenBank/DDBJ databases">
        <title>The Musa troglodytarum L. genome provides insights into the mechanism of non-climacteric behaviour and enrichment of carotenoids.</title>
        <authorList>
            <person name="Wang J."/>
        </authorList>
    </citation>
    <scope>NUCLEOTIDE SEQUENCE</scope>
    <source>
        <tissue evidence="1">Leaf</tissue>
    </source>
</reference>
<dbReference type="AlphaFoldDB" id="A0A9E7EFG2"/>
<proteinExistence type="predicted"/>
<protein>
    <submittedName>
        <fullName evidence="1">Uncharacterized protein</fullName>
    </submittedName>
</protein>
<name>A0A9E7EFG2_9LILI</name>